<evidence type="ECO:0000313" key="1">
    <source>
        <dbReference type="EMBL" id="HIZ08401.1"/>
    </source>
</evidence>
<protein>
    <recommendedName>
        <fullName evidence="3">Protein DA1</fullName>
    </recommendedName>
</protein>
<proteinExistence type="predicted"/>
<comment type="caution">
    <text evidence="1">The sequence shown here is derived from an EMBL/GenBank/DDBJ whole genome shotgun (WGS) entry which is preliminary data.</text>
</comment>
<sequence length="304" mass="35476">MTKKIQKRKVKTVETMETSETNEKKTPYQEHNFLYFGGQETEKSLDVDGTIAYLEQFGLGENPLEQARESEENAFHVEDDYRPDRKGVHYCDFCAAVITGVEYEVLDSGLERCLQCTNSALRTEEQFKRLYKTVHRNMEAFFGINLNIPVTVRMVNAKKIAKMTGMRLVPTPEFDPRVLGFARRDKEGFSLYIENGSPKIAAVATMAHELTHIWQYVNWNDRLLKRQYGARNLLEVYEGMAKWVEIQYLFYINEIAYGKRQEIITMMRDDEYGRGFIRYRQKYPLTYHTGIGGLTPFYNSKSPL</sequence>
<evidence type="ECO:0000313" key="2">
    <source>
        <dbReference type="Proteomes" id="UP000824024"/>
    </source>
</evidence>
<accession>A0A9D2D4F6</accession>
<dbReference type="AlphaFoldDB" id="A0A9D2D4F6"/>
<organism evidence="1 2">
    <name type="scientific">Candidatus Eubacterium avistercoris</name>
    <dbReference type="NCBI Taxonomy" id="2838567"/>
    <lineage>
        <taxon>Bacteria</taxon>
        <taxon>Bacillati</taxon>
        <taxon>Bacillota</taxon>
        <taxon>Clostridia</taxon>
        <taxon>Eubacteriales</taxon>
        <taxon>Eubacteriaceae</taxon>
        <taxon>Eubacterium</taxon>
    </lineage>
</organism>
<name>A0A9D2D4F6_9FIRM</name>
<dbReference type="Proteomes" id="UP000824024">
    <property type="component" value="Unassembled WGS sequence"/>
</dbReference>
<evidence type="ECO:0008006" key="3">
    <source>
        <dbReference type="Google" id="ProtNLM"/>
    </source>
</evidence>
<dbReference type="EMBL" id="DXCH01000287">
    <property type="protein sequence ID" value="HIZ08401.1"/>
    <property type="molecule type" value="Genomic_DNA"/>
</dbReference>
<reference evidence="1" key="2">
    <citation type="submission" date="2021-04" db="EMBL/GenBank/DDBJ databases">
        <authorList>
            <person name="Gilroy R."/>
        </authorList>
    </citation>
    <scope>NUCLEOTIDE SEQUENCE</scope>
    <source>
        <strain evidence="1">CHK192-9172</strain>
    </source>
</reference>
<reference evidence="1" key="1">
    <citation type="journal article" date="2021" name="PeerJ">
        <title>Extensive microbial diversity within the chicken gut microbiome revealed by metagenomics and culture.</title>
        <authorList>
            <person name="Gilroy R."/>
            <person name="Ravi A."/>
            <person name="Getino M."/>
            <person name="Pursley I."/>
            <person name="Horton D.L."/>
            <person name="Alikhan N.F."/>
            <person name="Baker D."/>
            <person name="Gharbi K."/>
            <person name="Hall N."/>
            <person name="Watson M."/>
            <person name="Adriaenssens E.M."/>
            <person name="Foster-Nyarko E."/>
            <person name="Jarju S."/>
            <person name="Secka A."/>
            <person name="Antonio M."/>
            <person name="Oren A."/>
            <person name="Chaudhuri R.R."/>
            <person name="La Ragione R."/>
            <person name="Hildebrand F."/>
            <person name="Pallen M.J."/>
        </authorList>
    </citation>
    <scope>NUCLEOTIDE SEQUENCE</scope>
    <source>
        <strain evidence="1">CHK192-9172</strain>
    </source>
</reference>
<gene>
    <name evidence="1" type="ORF">IAA08_10775</name>
</gene>